<evidence type="ECO:0000256" key="2">
    <source>
        <dbReference type="ARBA" id="ARBA00023015"/>
    </source>
</evidence>
<dbReference type="InterPro" id="IPR000847">
    <property type="entry name" value="LysR_HTH_N"/>
</dbReference>
<keyword evidence="3 6" id="KW-0238">DNA-binding</keyword>
<reference evidence="6 7" key="1">
    <citation type="submission" date="2018-07" db="EMBL/GenBank/DDBJ databases">
        <title>Genomic Encyclopedia of Type Strains, Phase IV (KMG-IV): sequencing the most valuable type-strain genomes for metagenomic binning, comparative biology and taxonomic classification.</title>
        <authorList>
            <person name="Goeker M."/>
        </authorList>
    </citation>
    <scope>NUCLEOTIDE SEQUENCE [LARGE SCALE GENOMIC DNA]</scope>
    <source>
        <strain evidence="6 7">DSM 25528</strain>
    </source>
</reference>
<feature type="domain" description="HTH lysR-type" evidence="5">
    <location>
        <begin position="1"/>
        <end position="59"/>
    </location>
</feature>
<dbReference type="AlphaFoldDB" id="A0A6I7HJD5"/>
<dbReference type="Gene3D" id="3.40.190.290">
    <property type="match status" value="1"/>
</dbReference>
<dbReference type="RefSeq" id="WP_114364876.1">
    <property type="nucleotide sequence ID" value="NZ_QPIX01000013.1"/>
</dbReference>
<comment type="caution">
    <text evidence="6">The sequence shown here is derived from an EMBL/GenBank/DDBJ whole genome shotgun (WGS) entry which is preliminary data.</text>
</comment>
<keyword evidence="2" id="KW-0805">Transcription regulation</keyword>
<evidence type="ECO:0000256" key="3">
    <source>
        <dbReference type="ARBA" id="ARBA00023125"/>
    </source>
</evidence>
<dbReference type="SUPFAM" id="SSF53850">
    <property type="entry name" value="Periplasmic binding protein-like II"/>
    <property type="match status" value="1"/>
</dbReference>
<dbReference type="InterPro" id="IPR005119">
    <property type="entry name" value="LysR_subst-bd"/>
</dbReference>
<protein>
    <submittedName>
        <fullName evidence="6">DNA-binding transcriptional LysR family regulator</fullName>
    </submittedName>
</protein>
<dbReference type="Pfam" id="PF03466">
    <property type="entry name" value="LysR_substrate"/>
    <property type="match status" value="1"/>
</dbReference>
<dbReference type="PANTHER" id="PTHR30419">
    <property type="entry name" value="HTH-TYPE TRANSCRIPTIONAL REGULATOR YBHD"/>
    <property type="match status" value="1"/>
</dbReference>
<keyword evidence="4" id="KW-0804">Transcription</keyword>
<dbReference type="GO" id="GO:0003700">
    <property type="term" value="F:DNA-binding transcription factor activity"/>
    <property type="evidence" value="ECO:0007669"/>
    <property type="project" value="InterPro"/>
</dbReference>
<dbReference type="PROSITE" id="PS50931">
    <property type="entry name" value="HTH_LYSR"/>
    <property type="match status" value="1"/>
</dbReference>
<dbReference type="EMBL" id="QPIX01000013">
    <property type="protein sequence ID" value="RCW20600.1"/>
    <property type="molecule type" value="Genomic_DNA"/>
</dbReference>
<dbReference type="PRINTS" id="PR00039">
    <property type="entry name" value="HTHLYSR"/>
</dbReference>
<accession>A0A6I7HJD5</accession>
<comment type="similarity">
    <text evidence="1">Belongs to the LysR transcriptional regulatory family.</text>
</comment>
<dbReference type="FunFam" id="1.10.10.10:FF:000001">
    <property type="entry name" value="LysR family transcriptional regulator"/>
    <property type="match status" value="1"/>
</dbReference>
<name>A0A6I7HJD5_9HYPH</name>
<gene>
    <name evidence="6" type="ORF">DFR48_11354</name>
</gene>
<dbReference type="Pfam" id="PF00126">
    <property type="entry name" value="HTH_1"/>
    <property type="match status" value="1"/>
</dbReference>
<dbReference type="InterPro" id="IPR036388">
    <property type="entry name" value="WH-like_DNA-bd_sf"/>
</dbReference>
<evidence type="ECO:0000313" key="7">
    <source>
        <dbReference type="Proteomes" id="UP000252582"/>
    </source>
</evidence>
<organism evidence="6 7">
    <name type="scientific">Ciceribacter lividus</name>
    <dbReference type="NCBI Taxonomy" id="1197950"/>
    <lineage>
        <taxon>Bacteria</taxon>
        <taxon>Pseudomonadati</taxon>
        <taxon>Pseudomonadota</taxon>
        <taxon>Alphaproteobacteria</taxon>
        <taxon>Hyphomicrobiales</taxon>
        <taxon>Rhizobiaceae</taxon>
        <taxon>Ciceribacter</taxon>
    </lineage>
</organism>
<dbReference type="SUPFAM" id="SSF46785">
    <property type="entry name" value="Winged helix' DNA-binding domain"/>
    <property type="match status" value="1"/>
</dbReference>
<evidence type="ECO:0000256" key="4">
    <source>
        <dbReference type="ARBA" id="ARBA00023163"/>
    </source>
</evidence>
<keyword evidence="7" id="KW-1185">Reference proteome</keyword>
<evidence type="ECO:0000313" key="6">
    <source>
        <dbReference type="EMBL" id="RCW20600.1"/>
    </source>
</evidence>
<dbReference type="Gene3D" id="1.10.10.10">
    <property type="entry name" value="Winged helix-like DNA-binding domain superfamily/Winged helix DNA-binding domain"/>
    <property type="match status" value="1"/>
</dbReference>
<sequence length="319" mass="34505">MLHSRKLLYIDEIARTGSIRKAAAKLNVASSAINRQIIELEDEIGAALFERLPRGLRLTSAGELYVEHIRDVIKSYQRLESRVKALKMPDAGKVRIVTTTGLAAGPMPVIVSKFLARHPRVKIFIRNDIGSGTTLNPVSVGEVDIGIGLNIPASPGIRTLAVFDVPIGAVLPPGHPLARQAQVSLAELLQERLVLVMKSLSLREVIDFAFAPLSVPVEPVIETNTTEAVKQFVRAGAGVSLMNPLDIIHECERGELAFRPLSDPHVKVQQMKVFARARTPLDSATSLFVEFLLAELSSLLASLSAQGVKSVGPGVNLDE</sequence>
<dbReference type="InterPro" id="IPR036390">
    <property type="entry name" value="WH_DNA-bd_sf"/>
</dbReference>
<dbReference type="GO" id="GO:0005829">
    <property type="term" value="C:cytosol"/>
    <property type="evidence" value="ECO:0007669"/>
    <property type="project" value="TreeGrafter"/>
</dbReference>
<dbReference type="InterPro" id="IPR050950">
    <property type="entry name" value="HTH-type_LysR_regulators"/>
</dbReference>
<proteinExistence type="inferred from homology"/>
<evidence type="ECO:0000256" key="1">
    <source>
        <dbReference type="ARBA" id="ARBA00009437"/>
    </source>
</evidence>
<dbReference type="Proteomes" id="UP000252582">
    <property type="component" value="Unassembled WGS sequence"/>
</dbReference>
<evidence type="ECO:0000259" key="5">
    <source>
        <dbReference type="PROSITE" id="PS50931"/>
    </source>
</evidence>
<dbReference type="GO" id="GO:0003677">
    <property type="term" value="F:DNA binding"/>
    <property type="evidence" value="ECO:0007669"/>
    <property type="project" value="UniProtKB-KW"/>
</dbReference>